<dbReference type="Pfam" id="PF00651">
    <property type="entry name" value="BTB"/>
    <property type="match status" value="1"/>
</dbReference>
<dbReference type="EMBL" id="MU806313">
    <property type="protein sequence ID" value="KAJ3836523.1"/>
    <property type="molecule type" value="Genomic_DNA"/>
</dbReference>
<dbReference type="InterPro" id="IPR011333">
    <property type="entry name" value="SKP1/BTB/POZ_sf"/>
</dbReference>
<feature type="domain" description="BTB" evidence="2">
    <location>
        <begin position="84"/>
        <end position="149"/>
    </location>
</feature>
<evidence type="ECO:0000313" key="3">
    <source>
        <dbReference type="EMBL" id="KAJ3836523.1"/>
    </source>
</evidence>
<evidence type="ECO:0000259" key="2">
    <source>
        <dbReference type="PROSITE" id="PS50097"/>
    </source>
</evidence>
<keyword evidence="4" id="KW-1185">Reference proteome</keyword>
<feature type="region of interest" description="Disordered" evidence="1">
    <location>
        <begin position="1"/>
        <end position="69"/>
    </location>
</feature>
<protein>
    <recommendedName>
        <fullName evidence="2">BTB domain-containing protein</fullName>
    </recommendedName>
</protein>
<name>A0AA38P565_9AGAR</name>
<sequence>MADEQQKNIDSGSSPSSPSSLSQSLDYSSLRKRKRSNSDDKDISSTPVSPIHSDIPAEAMNGITTPEQPRINALRDPSYYFEDGSCILLVQDTLFNVHRSLLSRDSSSFSTMFTLPQGSHDVEGQSDDNPIVLRGDKPSEFRHFLWALYALPPELQVVNSSNADLTQLIDIARICNKYSFKSLETWALDALQEHVNRRPSHHSLPSAFYPELPPPTPTQTHLALIENTEQLTRIIQLAQLCGHDRLLNSMVALLRQLMNRSLQYAYLAMALADELNLRSLRGAAYLEVMQRGSITSPRRQRETEDNGADIPVEITPAQQVRLLSGYWHLTRTWERFRTTPPTFFHGPTCNASWHQPGCTQAWVEFWKDKTKGESVMSLGLADVIGRLKQVQKEYDRSGPTYMTPDCKLAARRSLTECIKKIEDQLPDFFSDEGLEDDIQ</sequence>
<evidence type="ECO:0000256" key="1">
    <source>
        <dbReference type="SAM" id="MobiDB-lite"/>
    </source>
</evidence>
<proteinExistence type="predicted"/>
<accession>A0AA38P565</accession>
<reference evidence="3" key="1">
    <citation type="submission" date="2022-08" db="EMBL/GenBank/DDBJ databases">
        <authorList>
            <consortium name="DOE Joint Genome Institute"/>
            <person name="Min B."/>
            <person name="Riley R."/>
            <person name="Sierra-Patev S."/>
            <person name="Naranjo-Ortiz M."/>
            <person name="Looney B."/>
            <person name="Konkel Z."/>
            <person name="Slot J.C."/>
            <person name="Sakamoto Y."/>
            <person name="Steenwyk J.L."/>
            <person name="Rokas A."/>
            <person name="Carro J."/>
            <person name="Camarero S."/>
            <person name="Ferreira P."/>
            <person name="Molpeceres G."/>
            <person name="Ruiz-Duenas F.J."/>
            <person name="Serrano A."/>
            <person name="Henrissat B."/>
            <person name="Drula E."/>
            <person name="Hughes K.W."/>
            <person name="Mata J.L."/>
            <person name="Ishikawa N.K."/>
            <person name="Vargas-Isla R."/>
            <person name="Ushijima S."/>
            <person name="Smith C.A."/>
            <person name="Ahrendt S."/>
            <person name="Andreopoulos W."/>
            <person name="He G."/>
            <person name="Labutti K."/>
            <person name="Lipzen A."/>
            <person name="Ng V."/>
            <person name="Sandor L."/>
            <person name="Barry K."/>
            <person name="Martinez A.T."/>
            <person name="Xiao Y."/>
            <person name="Gibbons J.G."/>
            <person name="Terashima K."/>
            <person name="Hibbett D.S."/>
            <person name="Grigoriev I.V."/>
        </authorList>
    </citation>
    <scope>NUCLEOTIDE SEQUENCE</scope>
    <source>
        <strain evidence="3">TFB9207</strain>
    </source>
</reference>
<dbReference type="Proteomes" id="UP001163846">
    <property type="component" value="Unassembled WGS sequence"/>
</dbReference>
<feature type="compositionally biased region" description="Low complexity" evidence="1">
    <location>
        <begin position="11"/>
        <end position="28"/>
    </location>
</feature>
<organism evidence="3 4">
    <name type="scientific">Lentinula raphanica</name>
    <dbReference type="NCBI Taxonomy" id="153919"/>
    <lineage>
        <taxon>Eukaryota</taxon>
        <taxon>Fungi</taxon>
        <taxon>Dikarya</taxon>
        <taxon>Basidiomycota</taxon>
        <taxon>Agaricomycotina</taxon>
        <taxon>Agaricomycetes</taxon>
        <taxon>Agaricomycetidae</taxon>
        <taxon>Agaricales</taxon>
        <taxon>Marasmiineae</taxon>
        <taxon>Omphalotaceae</taxon>
        <taxon>Lentinula</taxon>
    </lineage>
</organism>
<evidence type="ECO:0000313" key="4">
    <source>
        <dbReference type="Proteomes" id="UP001163846"/>
    </source>
</evidence>
<gene>
    <name evidence="3" type="ORF">F5878DRAFT_643467</name>
</gene>
<dbReference type="AlphaFoldDB" id="A0AA38P565"/>
<comment type="caution">
    <text evidence="3">The sequence shown here is derived from an EMBL/GenBank/DDBJ whole genome shotgun (WGS) entry which is preliminary data.</text>
</comment>
<dbReference type="InterPro" id="IPR000210">
    <property type="entry name" value="BTB/POZ_dom"/>
</dbReference>
<dbReference type="Gene3D" id="3.30.710.10">
    <property type="entry name" value="Potassium Channel Kv1.1, Chain A"/>
    <property type="match status" value="1"/>
</dbReference>
<dbReference type="SUPFAM" id="SSF54695">
    <property type="entry name" value="POZ domain"/>
    <property type="match status" value="1"/>
</dbReference>
<dbReference type="PROSITE" id="PS50097">
    <property type="entry name" value="BTB"/>
    <property type="match status" value="1"/>
</dbReference>